<name>A0A0B0HBI6_SOVGS</name>
<sequence>MLPIEEGINMAGKFEIYKDKKGEFRFRLKASNGQIILASEGYKTKQSCNNGITSVMKNAGSEKSFVTKETKTGSRFNMISRNKQVIGTSQTYKSKASRNNGIASVGRNAPGAKIDDTTA</sequence>
<dbReference type="Gene3D" id="2.30.29.80">
    <property type="match status" value="1"/>
</dbReference>
<feature type="region of interest" description="Disordered" evidence="2">
    <location>
        <begin position="89"/>
        <end position="119"/>
    </location>
</feature>
<evidence type="ECO:0000313" key="4">
    <source>
        <dbReference type="EMBL" id="KHF26027.1"/>
    </source>
</evidence>
<feature type="compositionally biased region" description="Polar residues" evidence="2">
    <location>
        <begin position="89"/>
        <end position="102"/>
    </location>
</feature>
<dbReference type="AlphaFoldDB" id="A0A0B0HBI6"/>
<feature type="domain" description="DUF1508" evidence="3">
    <location>
        <begin position="74"/>
        <end position="116"/>
    </location>
</feature>
<evidence type="ECO:0000256" key="1">
    <source>
        <dbReference type="ARBA" id="ARBA00007576"/>
    </source>
</evidence>
<dbReference type="EMBL" id="JRAA01000001">
    <property type="protein sequence ID" value="KHF26027.1"/>
    <property type="molecule type" value="Genomic_DNA"/>
</dbReference>
<dbReference type="Proteomes" id="UP000030856">
    <property type="component" value="Unassembled WGS sequence"/>
</dbReference>
<comment type="caution">
    <text evidence="4">The sequence shown here is derived from an EMBL/GenBank/DDBJ whole genome shotgun (WGS) entry which is preliminary data.</text>
</comment>
<keyword evidence="5" id="KW-1185">Reference proteome</keyword>
<evidence type="ECO:0000313" key="5">
    <source>
        <dbReference type="Proteomes" id="UP000030856"/>
    </source>
</evidence>
<reference evidence="4 5" key="1">
    <citation type="journal article" date="2014" name="BMC Genomics">
        <title>The genome of the intracellular bacterium of the coastal bivalve, Solemya velum: a blueprint for thriving in and out of symbiosis.</title>
        <authorList>
            <person name="Dmytrenko O."/>
            <person name="Russell S.L."/>
            <person name="Loo W.T."/>
            <person name="Fontanez K.M."/>
            <person name="Liao L."/>
            <person name="Roeselers G."/>
            <person name="Sharma R."/>
            <person name="Stewart F.J."/>
            <person name="Newton I.L."/>
            <person name="Woyke T."/>
            <person name="Wu D."/>
            <person name="Lang J.M."/>
            <person name="Eisen J.A."/>
            <person name="Cavanaugh C.M."/>
        </authorList>
    </citation>
    <scope>NUCLEOTIDE SEQUENCE [LARGE SCALE GENOMIC DNA]</scope>
    <source>
        <strain evidence="4 5">WH</strain>
    </source>
</reference>
<gene>
    <name evidence="4" type="ORF">JV46_21110</name>
</gene>
<proteinExistence type="inferred from homology"/>
<protein>
    <recommendedName>
        <fullName evidence="3">DUF1508 domain-containing protein</fullName>
    </recommendedName>
</protein>
<dbReference type="PANTHER" id="PTHR40606">
    <property type="match status" value="1"/>
</dbReference>
<dbReference type="InterPro" id="IPR036913">
    <property type="entry name" value="YegP-like_sf"/>
</dbReference>
<dbReference type="PATRIC" id="fig|2340.3.peg.539"/>
<feature type="domain" description="DUF1508" evidence="3">
    <location>
        <begin position="19"/>
        <end position="61"/>
    </location>
</feature>
<dbReference type="InterPro" id="IPR010879">
    <property type="entry name" value="DUF1508"/>
</dbReference>
<accession>A0A0B0HBI6</accession>
<evidence type="ECO:0000256" key="2">
    <source>
        <dbReference type="SAM" id="MobiDB-lite"/>
    </source>
</evidence>
<evidence type="ECO:0000259" key="3">
    <source>
        <dbReference type="Pfam" id="PF07411"/>
    </source>
</evidence>
<dbReference type="Pfam" id="PF07411">
    <property type="entry name" value="DUF1508"/>
    <property type="match status" value="2"/>
</dbReference>
<dbReference type="STRING" id="2340.JV46_21110"/>
<dbReference type="SUPFAM" id="SSF160113">
    <property type="entry name" value="YegP-like"/>
    <property type="match status" value="2"/>
</dbReference>
<dbReference type="PANTHER" id="PTHR40606:SF1">
    <property type="entry name" value="UPF0339 PROTEIN YEGP"/>
    <property type="match status" value="1"/>
</dbReference>
<organism evidence="4 5">
    <name type="scientific">Solemya velum gill symbiont</name>
    <dbReference type="NCBI Taxonomy" id="2340"/>
    <lineage>
        <taxon>Bacteria</taxon>
        <taxon>Pseudomonadati</taxon>
        <taxon>Pseudomonadota</taxon>
        <taxon>Gammaproteobacteria</taxon>
        <taxon>sulfur-oxidizing symbionts</taxon>
    </lineage>
</organism>
<dbReference type="eggNOG" id="COG3422">
    <property type="taxonomic scope" value="Bacteria"/>
</dbReference>
<comment type="similarity">
    <text evidence="1">Belongs to the UPF0339 family. Duplicated subfamily.</text>
</comment>
<dbReference type="InterPro" id="IPR051141">
    <property type="entry name" value="UPF0339_domain"/>
</dbReference>